<evidence type="ECO:0000256" key="7">
    <source>
        <dbReference type="ARBA" id="ARBA00022833"/>
    </source>
</evidence>
<comment type="caution">
    <text evidence="10">The sequence shown here is derived from an EMBL/GenBank/DDBJ whole genome shotgun (WGS) entry which is preliminary data.</text>
</comment>
<comment type="cofactor">
    <cofactor evidence="2">
        <name>Zn(2+)</name>
        <dbReference type="ChEBI" id="CHEBI:29105"/>
    </cofactor>
</comment>
<keyword evidence="9" id="KW-0472">Membrane</keyword>
<dbReference type="EMBL" id="VSSQ01000147">
    <property type="protein sequence ID" value="MPL81220.1"/>
    <property type="molecule type" value="Genomic_DNA"/>
</dbReference>
<feature type="transmembrane region" description="Helical" evidence="9">
    <location>
        <begin position="15"/>
        <end position="34"/>
    </location>
</feature>
<gene>
    <name evidence="10" type="ORF">SDC9_27134</name>
</gene>
<keyword evidence="9" id="KW-0812">Transmembrane</keyword>
<evidence type="ECO:0000256" key="9">
    <source>
        <dbReference type="SAM" id="Phobius"/>
    </source>
</evidence>
<dbReference type="GO" id="GO:0046872">
    <property type="term" value="F:metal ion binding"/>
    <property type="evidence" value="ECO:0007669"/>
    <property type="project" value="UniProtKB-KW"/>
</dbReference>
<dbReference type="GO" id="GO:0004035">
    <property type="term" value="F:alkaline phosphatase activity"/>
    <property type="evidence" value="ECO:0007669"/>
    <property type="project" value="TreeGrafter"/>
</dbReference>
<evidence type="ECO:0008006" key="11">
    <source>
        <dbReference type="Google" id="ProtNLM"/>
    </source>
</evidence>
<dbReference type="CDD" id="cd16012">
    <property type="entry name" value="ALP"/>
    <property type="match status" value="1"/>
</dbReference>
<reference evidence="10" key="1">
    <citation type="submission" date="2019-08" db="EMBL/GenBank/DDBJ databases">
        <authorList>
            <person name="Kucharzyk K."/>
            <person name="Murdoch R.W."/>
            <person name="Higgins S."/>
            <person name="Loffler F."/>
        </authorList>
    </citation>
    <scope>NUCLEOTIDE SEQUENCE</scope>
</reference>
<dbReference type="SUPFAM" id="SSF53649">
    <property type="entry name" value="Alkaline phosphatase-like"/>
    <property type="match status" value="1"/>
</dbReference>
<keyword evidence="8" id="KW-0460">Magnesium</keyword>
<keyword evidence="6" id="KW-0378">Hydrolase</keyword>
<keyword evidence="9" id="KW-1133">Transmembrane helix</keyword>
<accession>A0A644UQA4</accession>
<evidence type="ECO:0000256" key="6">
    <source>
        <dbReference type="ARBA" id="ARBA00022801"/>
    </source>
</evidence>
<evidence type="ECO:0000313" key="10">
    <source>
        <dbReference type="EMBL" id="MPL81220.1"/>
    </source>
</evidence>
<dbReference type="SMART" id="SM00098">
    <property type="entry name" value="alkPPc"/>
    <property type="match status" value="1"/>
</dbReference>
<evidence type="ECO:0000256" key="1">
    <source>
        <dbReference type="ARBA" id="ARBA00001946"/>
    </source>
</evidence>
<evidence type="ECO:0000256" key="5">
    <source>
        <dbReference type="ARBA" id="ARBA00022723"/>
    </source>
</evidence>
<protein>
    <recommendedName>
        <fullName evidence="11">Alkaline phosphatase</fullName>
    </recommendedName>
</protein>
<dbReference type="InterPro" id="IPR018299">
    <property type="entry name" value="Alkaline_phosphatase_AS"/>
</dbReference>
<dbReference type="InterPro" id="IPR001952">
    <property type="entry name" value="Alkaline_phosphatase"/>
</dbReference>
<dbReference type="PROSITE" id="PS00123">
    <property type="entry name" value="ALKALINE_PHOSPHATASE"/>
    <property type="match status" value="1"/>
</dbReference>
<comment type="cofactor">
    <cofactor evidence="1">
        <name>Mg(2+)</name>
        <dbReference type="ChEBI" id="CHEBI:18420"/>
    </cofactor>
</comment>
<evidence type="ECO:0000256" key="8">
    <source>
        <dbReference type="ARBA" id="ARBA00022842"/>
    </source>
</evidence>
<dbReference type="Pfam" id="PF00245">
    <property type="entry name" value="Alk_phosphatase"/>
    <property type="match status" value="1"/>
</dbReference>
<dbReference type="AlphaFoldDB" id="A0A644UQA4"/>
<keyword evidence="7" id="KW-0862">Zinc</keyword>
<dbReference type="PANTHER" id="PTHR11596:SF5">
    <property type="entry name" value="ALKALINE PHOSPHATASE"/>
    <property type="match status" value="1"/>
</dbReference>
<keyword evidence="5" id="KW-0479">Metal-binding</keyword>
<feature type="transmembrane region" description="Helical" evidence="9">
    <location>
        <begin position="55"/>
        <end position="73"/>
    </location>
</feature>
<proteinExistence type="inferred from homology"/>
<organism evidence="10">
    <name type="scientific">bioreactor metagenome</name>
    <dbReference type="NCBI Taxonomy" id="1076179"/>
    <lineage>
        <taxon>unclassified sequences</taxon>
        <taxon>metagenomes</taxon>
        <taxon>ecological metagenomes</taxon>
    </lineage>
</organism>
<sequence length="431" mass="47205">MYYLEWPAFLLKKHFRIGVIGFLLVFNYISYHVFSGTVVISNKIKKMKMNRVNRNYWLAAVLMIALGAMPAGVSAQSKRDVEQTYVLNQPYETVKLKAPKGKKVKNVILMIGDGMSLMHVYSAWTANRGKLNLDNAMAVGLSKTYCLDKLITDSGAGGTALATGQKTIYHAVGVDAKGNPLTTLVDVAKETNRSAGVVVTCRLNDATPADFCCHNIDRDEAEAITVDYLNCGADFVFGGGSKYFENRTDGRNLFNELQGQGYQVLRSWNELAKAKGGKLFTVTDSLDLPVPAQRGDILAKASLKAIEVLNQTKKGFFLMVEGSQLDDYGHFNDLDMLMQEVHDFDRTIGKVFEWAAQDGETLVIVTADHETGGLTLVDGNLAEGKIVGKFSTGGHSGVMVPVYAFGPGAEQFTGIYENSDIFKKITALKGW</sequence>
<keyword evidence="4" id="KW-0597">Phosphoprotein</keyword>
<comment type="similarity">
    <text evidence="3">Belongs to the alkaline phosphatase family.</text>
</comment>
<name>A0A644UQA4_9ZZZZ</name>
<dbReference type="PRINTS" id="PR00113">
    <property type="entry name" value="ALKPHPHTASE"/>
</dbReference>
<dbReference type="PANTHER" id="PTHR11596">
    <property type="entry name" value="ALKALINE PHOSPHATASE"/>
    <property type="match status" value="1"/>
</dbReference>
<evidence type="ECO:0000256" key="4">
    <source>
        <dbReference type="ARBA" id="ARBA00022553"/>
    </source>
</evidence>
<evidence type="ECO:0000256" key="2">
    <source>
        <dbReference type="ARBA" id="ARBA00001947"/>
    </source>
</evidence>
<evidence type="ECO:0000256" key="3">
    <source>
        <dbReference type="ARBA" id="ARBA00005984"/>
    </source>
</evidence>
<dbReference type="Gene3D" id="3.40.720.10">
    <property type="entry name" value="Alkaline Phosphatase, subunit A"/>
    <property type="match status" value="1"/>
</dbReference>
<dbReference type="InterPro" id="IPR017850">
    <property type="entry name" value="Alkaline_phosphatase_core_sf"/>
</dbReference>